<comment type="subunit">
    <text evidence="3 15">Homodimer.</text>
</comment>
<name>A0A2P7NT03_9PROT</name>
<dbReference type="PANTHER" id="PTHR43808">
    <property type="entry name" value="ACETYLORNITHINE DEACETYLASE"/>
    <property type="match status" value="1"/>
</dbReference>
<evidence type="ECO:0000313" key="17">
    <source>
        <dbReference type="EMBL" id="PSJ16596.1"/>
    </source>
</evidence>
<keyword evidence="6 15" id="KW-0028">Amino-acid biosynthesis</keyword>
<dbReference type="Pfam" id="PF07687">
    <property type="entry name" value="M20_dimer"/>
    <property type="match status" value="1"/>
</dbReference>
<dbReference type="FunFam" id="3.40.630.10:FF:000005">
    <property type="entry name" value="Succinyl-diaminopimelate desuccinylase"/>
    <property type="match status" value="1"/>
</dbReference>
<dbReference type="NCBIfam" id="NF009557">
    <property type="entry name" value="PRK13009.1"/>
    <property type="match status" value="1"/>
</dbReference>
<dbReference type="GO" id="GO:0050897">
    <property type="term" value="F:cobalt ion binding"/>
    <property type="evidence" value="ECO:0007669"/>
    <property type="project" value="UniProtKB-UniRule"/>
</dbReference>
<dbReference type="GO" id="GO:0019877">
    <property type="term" value="P:diaminopimelate biosynthetic process"/>
    <property type="evidence" value="ECO:0007669"/>
    <property type="project" value="UniProtKB-UniRule"/>
</dbReference>
<comment type="similarity">
    <text evidence="2 15">Belongs to the peptidase M20A family. DapE subfamily.</text>
</comment>
<comment type="caution">
    <text evidence="17">The sequence shown here is derived from an EMBL/GenBank/DDBJ whole genome shotgun (WGS) entry which is preliminary data.</text>
</comment>
<sequence length="400" mass="43880">MSNDTLALAQTLIARRSLTPADDACQQILIDRLEKLGFHIEKMRFGDVDNLWARHGNTTPILCFAGHTDVVPTGPLEQWDSDPFTPTIRDGRLYGRGAADMKSSLAAFITAIEAFLAQHAHHQGSIALLITSDEEGVAIDGTAKVVETLKARGELLDYCIVGEPTCSDKLGDTIKNGRRGSLSGNLTIRGIQGHIAYPHLAKNPIHLAAPVIAELAQTEWDQGNEFFPPTSWHISNINAGTGATNVIPGALNLLFNFRFSTANTVDSLTVKVHEILDKHGLDYELQWELSGKPYLTPKAELADAMHAAITQVTAMEPQLSTSGGTSDGRFIADICPQVIEFGPRNATIHKLNEYVEVDDLEQLSRIYLLTIENLLVPASETIQENPDSFINKLKKYFNFK</sequence>
<keyword evidence="7 15" id="KW-0479">Metal-binding</keyword>
<keyword evidence="9 15" id="KW-0862">Zinc</keyword>
<dbReference type="GO" id="GO:0008270">
    <property type="term" value="F:zinc ion binding"/>
    <property type="evidence" value="ECO:0007669"/>
    <property type="project" value="UniProtKB-UniRule"/>
</dbReference>
<keyword evidence="10 15" id="KW-0220">Diaminopimelate biosynthesis</keyword>
<evidence type="ECO:0000256" key="5">
    <source>
        <dbReference type="ARBA" id="ARBA00022391"/>
    </source>
</evidence>
<dbReference type="InterPro" id="IPR011650">
    <property type="entry name" value="Peptidase_M20_dimer"/>
</dbReference>
<evidence type="ECO:0000259" key="16">
    <source>
        <dbReference type="Pfam" id="PF07687"/>
    </source>
</evidence>
<evidence type="ECO:0000256" key="13">
    <source>
        <dbReference type="ARBA" id="ARBA00031891"/>
    </source>
</evidence>
<evidence type="ECO:0000256" key="12">
    <source>
        <dbReference type="ARBA" id="ARBA00023285"/>
    </source>
</evidence>
<feature type="binding site" evidence="15">
    <location>
        <position position="135"/>
    </location>
    <ligand>
        <name>Zn(2+)</name>
        <dbReference type="ChEBI" id="CHEBI:29105"/>
        <label>2</label>
    </ligand>
</feature>
<organism evidence="17 18">
    <name type="scientific">Nitrosomonas supralitoralis</name>
    <dbReference type="NCBI Taxonomy" id="2116706"/>
    <lineage>
        <taxon>Bacteria</taxon>
        <taxon>Pseudomonadati</taxon>
        <taxon>Pseudomonadota</taxon>
        <taxon>Betaproteobacteria</taxon>
        <taxon>Nitrosomonadales</taxon>
        <taxon>Nitrosomonadaceae</taxon>
        <taxon>Nitrosomonas</taxon>
    </lineage>
</organism>
<evidence type="ECO:0000256" key="6">
    <source>
        <dbReference type="ARBA" id="ARBA00022605"/>
    </source>
</evidence>
<evidence type="ECO:0000256" key="4">
    <source>
        <dbReference type="ARBA" id="ARBA00011921"/>
    </source>
</evidence>
<dbReference type="NCBIfam" id="TIGR01246">
    <property type="entry name" value="dapE_proteo"/>
    <property type="match status" value="1"/>
</dbReference>
<dbReference type="CDD" id="cd03891">
    <property type="entry name" value="M20_DapE_proteobac"/>
    <property type="match status" value="1"/>
</dbReference>
<dbReference type="GO" id="GO:0008777">
    <property type="term" value="F:acetylornithine deacetylase activity"/>
    <property type="evidence" value="ECO:0007669"/>
    <property type="project" value="TreeGrafter"/>
</dbReference>
<dbReference type="InterPro" id="IPR036264">
    <property type="entry name" value="Bact_exopeptidase_dim_dom"/>
</dbReference>
<dbReference type="InterPro" id="IPR002933">
    <property type="entry name" value="Peptidase_M20"/>
</dbReference>
<keyword evidence="18" id="KW-1185">Reference proteome</keyword>
<evidence type="ECO:0000256" key="14">
    <source>
        <dbReference type="ARBA" id="ARBA00051301"/>
    </source>
</evidence>
<dbReference type="SUPFAM" id="SSF55031">
    <property type="entry name" value="Bacterial exopeptidase dimerisation domain"/>
    <property type="match status" value="1"/>
</dbReference>
<dbReference type="AlphaFoldDB" id="A0A2P7NT03"/>
<keyword evidence="8 15" id="KW-0378">Hydrolase</keyword>
<dbReference type="EMBL" id="PXXU01000043">
    <property type="protein sequence ID" value="PSJ16596.1"/>
    <property type="molecule type" value="Genomic_DNA"/>
</dbReference>
<comment type="cofactor">
    <cofactor evidence="15">
        <name>Zn(2+)</name>
        <dbReference type="ChEBI" id="CHEBI:29105"/>
    </cofactor>
    <cofactor evidence="15">
        <name>Co(2+)</name>
        <dbReference type="ChEBI" id="CHEBI:48828"/>
    </cofactor>
    <text evidence="15">Binds 2 Zn(2+) or Co(2+) ions per subunit.</text>
</comment>
<dbReference type="Gene3D" id="3.40.630.10">
    <property type="entry name" value="Zn peptidases"/>
    <property type="match status" value="2"/>
</dbReference>
<dbReference type="Pfam" id="PF01546">
    <property type="entry name" value="Peptidase_M20"/>
    <property type="match status" value="1"/>
</dbReference>
<dbReference type="EC" id="3.5.1.18" evidence="4 15"/>
<feature type="active site" description="Proton acceptor" evidence="15">
    <location>
        <position position="134"/>
    </location>
</feature>
<dbReference type="Proteomes" id="UP000241912">
    <property type="component" value="Unassembled WGS sequence"/>
</dbReference>
<feature type="binding site" evidence="15">
    <location>
        <position position="67"/>
    </location>
    <ligand>
        <name>Zn(2+)</name>
        <dbReference type="ChEBI" id="CHEBI:29105"/>
        <label>1</label>
    </ligand>
</feature>
<keyword evidence="12 15" id="KW-0170">Cobalt</keyword>
<evidence type="ECO:0000256" key="7">
    <source>
        <dbReference type="ARBA" id="ARBA00022723"/>
    </source>
</evidence>
<dbReference type="SUPFAM" id="SSF53187">
    <property type="entry name" value="Zn-dependent exopeptidases"/>
    <property type="match status" value="1"/>
</dbReference>
<evidence type="ECO:0000256" key="11">
    <source>
        <dbReference type="ARBA" id="ARBA00023154"/>
    </source>
</evidence>
<dbReference type="HAMAP" id="MF_01690">
    <property type="entry name" value="DapE"/>
    <property type="match status" value="1"/>
</dbReference>
<feature type="binding site" evidence="15">
    <location>
        <position position="100"/>
    </location>
    <ligand>
        <name>Zn(2+)</name>
        <dbReference type="ChEBI" id="CHEBI:29105"/>
        <label>2</label>
    </ligand>
</feature>
<feature type="binding site" evidence="15">
    <location>
        <position position="100"/>
    </location>
    <ligand>
        <name>Zn(2+)</name>
        <dbReference type="ChEBI" id="CHEBI:29105"/>
        <label>1</label>
    </ligand>
</feature>
<protein>
    <recommendedName>
        <fullName evidence="5 15">Succinyl-diaminopimelate desuccinylase</fullName>
        <shortName evidence="15">SDAP desuccinylase</shortName>
        <ecNumber evidence="4 15">3.5.1.18</ecNumber>
    </recommendedName>
    <alternativeName>
        <fullName evidence="13 15">N-succinyl-LL-2,6-diaminoheptanedioate amidohydrolase</fullName>
    </alternativeName>
</protein>
<dbReference type="GO" id="GO:0009089">
    <property type="term" value="P:lysine biosynthetic process via diaminopimelate"/>
    <property type="evidence" value="ECO:0007669"/>
    <property type="project" value="UniProtKB-UniRule"/>
</dbReference>
<feature type="domain" description="Peptidase M20 dimerisation" evidence="16">
    <location>
        <begin position="176"/>
        <end position="283"/>
    </location>
</feature>
<dbReference type="FunFam" id="3.30.70.360:FF:000011">
    <property type="entry name" value="Succinyl-diaminopimelate desuccinylase"/>
    <property type="match status" value="1"/>
</dbReference>
<keyword evidence="11 15" id="KW-0457">Lysine biosynthesis</keyword>
<dbReference type="GO" id="GO:0006526">
    <property type="term" value="P:L-arginine biosynthetic process"/>
    <property type="evidence" value="ECO:0007669"/>
    <property type="project" value="TreeGrafter"/>
</dbReference>
<dbReference type="GO" id="GO:0009014">
    <property type="term" value="F:succinyl-diaminopimelate desuccinylase activity"/>
    <property type="evidence" value="ECO:0007669"/>
    <property type="project" value="UniProtKB-UniRule"/>
</dbReference>
<evidence type="ECO:0000256" key="15">
    <source>
        <dbReference type="HAMAP-Rule" id="MF_01690"/>
    </source>
</evidence>
<evidence type="ECO:0000256" key="8">
    <source>
        <dbReference type="ARBA" id="ARBA00022801"/>
    </source>
</evidence>
<feature type="active site" evidence="15">
    <location>
        <position position="69"/>
    </location>
</feature>
<proteinExistence type="inferred from homology"/>
<evidence type="ECO:0000256" key="10">
    <source>
        <dbReference type="ARBA" id="ARBA00022915"/>
    </source>
</evidence>
<comment type="pathway">
    <text evidence="1 15">Amino-acid biosynthesis; L-lysine biosynthesis via DAP pathway; LL-2,6-diaminopimelate from (S)-tetrahydrodipicolinate (succinylase route): step 3/3.</text>
</comment>
<dbReference type="InterPro" id="IPR005941">
    <property type="entry name" value="DapE_proteobac"/>
</dbReference>
<evidence type="ECO:0000256" key="2">
    <source>
        <dbReference type="ARBA" id="ARBA00006746"/>
    </source>
</evidence>
<dbReference type="OrthoDB" id="9809784at2"/>
<evidence type="ECO:0000256" key="3">
    <source>
        <dbReference type="ARBA" id="ARBA00011738"/>
    </source>
</evidence>
<dbReference type="RefSeq" id="WP_106707618.1">
    <property type="nucleotide sequence ID" value="NZ_PXXU01000043.1"/>
</dbReference>
<dbReference type="PANTHER" id="PTHR43808:SF31">
    <property type="entry name" value="N-ACETYL-L-CITRULLINE DEACETYLASE"/>
    <property type="match status" value="1"/>
</dbReference>
<feature type="binding site" evidence="15">
    <location>
        <position position="349"/>
    </location>
    <ligand>
        <name>Zn(2+)</name>
        <dbReference type="ChEBI" id="CHEBI:29105"/>
        <label>2</label>
    </ligand>
</feature>
<comment type="function">
    <text evidence="15">Catalyzes the hydrolysis of N-succinyl-L,L-diaminopimelic acid (SDAP), forming succinate and LL-2,6-diaminopimelate (DAP), an intermediate involved in the bacterial biosynthesis of lysine and meso-diaminopimelic acid, an essential component of bacterial cell walls.</text>
</comment>
<dbReference type="InterPro" id="IPR050072">
    <property type="entry name" value="Peptidase_M20A"/>
</dbReference>
<comment type="catalytic activity">
    <reaction evidence="14 15">
        <text>N-succinyl-(2S,6S)-2,6-diaminopimelate + H2O = (2S,6S)-2,6-diaminopimelate + succinate</text>
        <dbReference type="Rhea" id="RHEA:22608"/>
        <dbReference type="ChEBI" id="CHEBI:15377"/>
        <dbReference type="ChEBI" id="CHEBI:30031"/>
        <dbReference type="ChEBI" id="CHEBI:57609"/>
        <dbReference type="ChEBI" id="CHEBI:58087"/>
        <dbReference type="EC" id="3.5.1.18"/>
    </reaction>
</comment>
<dbReference type="UniPathway" id="UPA00034">
    <property type="reaction ID" value="UER00021"/>
</dbReference>
<evidence type="ECO:0000256" key="9">
    <source>
        <dbReference type="ARBA" id="ARBA00022833"/>
    </source>
</evidence>
<gene>
    <name evidence="15" type="primary">dapE</name>
    <name evidence="17" type="ORF">C7H79_12625</name>
</gene>
<evidence type="ECO:0000256" key="1">
    <source>
        <dbReference type="ARBA" id="ARBA00005130"/>
    </source>
</evidence>
<feature type="binding site" evidence="15">
    <location>
        <position position="163"/>
    </location>
    <ligand>
        <name>Zn(2+)</name>
        <dbReference type="ChEBI" id="CHEBI:29105"/>
        <label>1</label>
    </ligand>
</feature>
<evidence type="ECO:0000313" key="18">
    <source>
        <dbReference type="Proteomes" id="UP000241912"/>
    </source>
</evidence>
<reference evidence="17 18" key="1">
    <citation type="submission" date="2018-03" db="EMBL/GenBank/DDBJ databases">
        <title>Draft genome of Nitrosomonas supralitoralis APG5.</title>
        <authorList>
            <person name="Urakawa H."/>
            <person name="Lopez J.V."/>
        </authorList>
    </citation>
    <scope>NUCLEOTIDE SEQUENCE [LARGE SCALE GENOMIC DNA]</scope>
    <source>
        <strain evidence="17 18">APG5</strain>
    </source>
</reference>
<accession>A0A2P7NT03</accession>